<reference evidence="3" key="1">
    <citation type="journal article" date="2020" name="mSystems">
        <title>Genome- and Community-Level Interaction Insights into Carbon Utilization and Element Cycling Functions of Hydrothermarchaeota in Hydrothermal Sediment.</title>
        <authorList>
            <person name="Zhou Z."/>
            <person name="Liu Y."/>
            <person name="Xu W."/>
            <person name="Pan J."/>
            <person name="Luo Z.H."/>
            <person name="Li M."/>
        </authorList>
    </citation>
    <scope>NUCLEOTIDE SEQUENCE [LARGE SCALE GENOMIC DNA]</scope>
    <source>
        <strain evidence="3">SpSt-902</strain>
    </source>
</reference>
<dbReference type="GO" id="GO:0016787">
    <property type="term" value="F:hydrolase activity"/>
    <property type="evidence" value="ECO:0007669"/>
    <property type="project" value="UniProtKB-KW"/>
</dbReference>
<dbReference type="CDD" id="cd00431">
    <property type="entry name" value="cysteine_hydrolases"/>
    <property type="match status" value="1"/>
</dbReference>
<dbReference type="AlphaFoldDB" id="A0A7C3QWJ5"/>
<dbReference type="SUPFAM" id="SSF52499">
    <property type="entry name" value="Isochorismatase-like hydrolases"/>
    <property type="match status" value="1"/>
</dbReference>
<evidence type="ECO:0000259" key="2">
    <source>
        <dbReference type="Pfam" id="PF00857"/>
    </source>
</evidence>
<feature type="domain" description="Isochorismatase-like" evidence="2">
    <location>
        <begin position="9"/>
        <end position="184"/>
    </location>
</feature>
<proteinExistence type="predicted"/>
<comment type="caution">
    <text evidence="3">The sequence shown here is derived from an EMBL/GenBank/DDBJ whole genome shotgun (WGS) entry which is preliminary data.</text>
</comment>
<dbReference type="InterPro" id="IPR050272">
    <property type="entry name" value="Isochorismatase-like_hydrls"/>
</dbReference>
<dbReference type="InterPro" id="IPR000868">
    <property type="entry name" value="Isochorismatase-like_dom"/>
</dbReference>
<dbReference type="PANTHER" id="PTHR43540:SF7">
    <property type="entry name" value="ISOCHORISMATASE FAMILY PROTEIN YECD"/>
    <property type="match status" value="1"/>
</dbReference>
<dbReference type="Gene3D" id="3.40.50.850">
    <property type="entry name" value="Isochorismatase-like"/>
    <property type="match status" value="1"/>
</dbReference>
<accession>A0A7C3QWJ5</accession>
<sequence>MMELDPKTTAVVLIDLQKGIMGRELFPHTGEQVVKRAGELADRFRGAGGTVALVNVRWSLDFKDALRQPVDQPFTPPPGGFPAHFSELVDGLEKSGDILITKRQWGAFYGTELDLQLRRRGIQTIVLGGVATNMGVESTARQAWELGYSLVIVEDVTSSMSKEMHDFAVRHIFPRIGRVVGSEDISLI</sequence>
<organism evidence="3">
    <name type="scientific">Leptospirillum ferriphilum</name>
    <dbReference type="NCBI Taxonomy" id="178606"/>
    <lineage>
        <taxon>Bacteria</taxon>
        <taxon>Pseudomonadati</taxon>
        <taxon>Nitrospirota</taxon>
        <taxon>Nitrospiria</taxon>
        <taxon>Nitrospirales</taxon>
        <taxon>Nitrospiraceae</taxon>
        <taxon>Leptospirillum</taxon>
    </lineage>
</organism>
<name>A0A7C3QWJ5_9BACT</name>
<dbReference type="PANTHER" id="PTHR43540">
    <property type="entry name" value="PEROXYUREIDOACRYLATE/UREIDOACRYLATE AMIDOHYDROLASE-RELATED"/>
    <property type="match status" value="1"/>
</dbReference>
<dbReference type="Pfam" id="PF00857">
    <property type="entry name" value="Isochorismatase"/>
    <property type="match status" value="1"/>
</dbReference>
<evidence type="ECO:0000256" key="1">
    <source>
        <dbReference type="ARBA" id="ARBA00022801"/>
    </source>
</evidence>
<evidence type="ECO:0000313" key="3">
    <source>
        <dbReference type="EMBL" id="HFT93696.1"/>
    </source>
</evidence>
<keyword evidence="1 3" id="KW-0378">Hydrolase</keyword>
<gene>
    <name evidence="3" type="ORF">ENX03_07145</name>
</gene>
<dbReference type="NCBIfam" id="NF008517">
    <property type="entry name" value="PRK11440.1"/>
    <property type="match status" value="1"/>
</dbReference>
<dbReference type="InterPro" id="IPR036380">
    <property type="entry name" value="Isochorismatase-like_sf"/>
</dbReference>
<dbReference type="EMBL" id="DTMM01000147">
    <property type="protein sequence ID" value="HFT93696.1"/>
    <property type="molecule type" value="Genomic_DNA"/>
</dbReference>
<protein>
    <submittedName>
        <fullName evidence="3">Hydrolase</fullName>
    </submittedName>
</protein>